<dbReference type="AlphaFoldDB" id="A0A8X6SC59"/>
<dbReference type="EMBL" id="BMAU01021283">
    <property type="protein sequence ID" value="GFY08713.1"/>
    <property type="molecule type" value="Genomic_DNA"/>
</dbReference>
<evidence type="ECO:0000313" key="2">
    <source>
        <dbReference type="Proteomes" id="UP000887159"/>
    </source>
</evidence>
<accession>A0A8X6SC59</accession>
<proteinExistence type="predicted"/>
<dbReference type="Proteomes" id="UP000887159">
    <property type="component" value="Unassembled WGS sequence"/>
</dbReference>
<comment type="caution">
    <text evidence="1">The sequence shown here is derived from an EMBL/GenBank/DDBJ whole genome shotgun (WGS) entry which is preliminary data.</text>
</comment>
<sequence>MEKRDGRPLSLPQGVLSQNWGETELNRSVTCMMLKATANNRRHLDPCHDEFLGPLYGICRAGGISNKSNYN</sequence>
<organism evidence="1 2">
    <name type="scientific">Trichonephila clavipes</name>
    <name type="common">Golden silk orbweaver</name>
    <name type="synonym">Nephila clavipes</name>
    <dbReference type="NCBI Taxonomy" id="2585209"/>
    <lineage>
        <taxon>Eukaryota</taxon>
        <taxon>Metazoa</taxon>
        <taxon>Ecdysozoa</taxon>
        <taxon>Arthropoda</taxon>
        <taxon>Chelicerata</taxon>
        <taxon>Arachnida</taxon>
        <taxon>Araneae</taxon>
        <taxon>Araneomorphae</taxon>
        <taxon>Entelegynae</taxon>
        <taxon>Araneoidea</taxon>
        <taxon>Nephilidae</taxon>
        <taxon>Trichonephila</taxon>
    </lineage>
</organism>
<evidence type="ECO:0000313" key="1">
    <source>
        <dbReference type="EMBL" id="GFY08713.1"/>
    </source>
</evidence>
<name>A0A8X6SC59_TRICX</name>
<protein>
    <submittedName>
        <fullName evidence="1">Uncharacterized protein</fullName>
    </submittedName>
</protein>
<keyword evidence="2" id="KW-1185">Reference proteome</keyword>
<reference evidence="1" key="1">
    <citation type="submission" date="2020-08" db="EMBL/GenBank/DDBJ databases">
        <title>Multicomponent nature underlies the extraordinary mechanical properties of spider dragline silk.</title>
        <authorList>
            <person name="Kono N."/>
            <person name="Nakamura H."/>
            <person name="Mori M."/>
            <person name="Yoshida Y."/>
            <person name="Ohtoshi R."/>
            <person name="Malay A.D."/>
            <person name="Moran D.A.P."/>
            <person name="Tomita M."/>
            <person name="Numata K."/>
            <person name="Arakawa K."/>
        </authorList>
    </citation>
    <scope>NUCLEOTIDE SEQUENCE</scope>
</reference>
<gene>
    <name evidence="1" type="primary">NCL1_49595</name>
    <name evidence="1" type="ORF">TNCV_5006261</name>
</gene>